<dbReference type="Proteomes" id="UP000053477">
    <property type="component" value="Unassembled WGS sequence"/>
</dbReference>
<evidence type="ECO:0000313" key="1">
    <source>
        <dbReference type="EMBL" id="KLO05162.1"/>
    </source>
</evidence>
<dbReference type="InParanoid" id="A0A0H2R1E9"/>
<dbReference type="EMBL" id="KQ086351">
    <property type="protein sequence ID" value="KLO05162.1"/>
    <property type="molecule type" value="Genomic_DNA"/>
</dbReference>
<evidence type="ECO:0000313" key="2">
    <source>
        <dbReference type="Proteomes" id="UP000053477"/>
    </source>
</evidence>
<protein>
    <submittedName>
        <fullName evidence="1">Uncharacterized protein</fullName>
    </submittedName>
</protein>
<sequence>MSVQYSVPHRGSKSSNAVVKLVLQRPNKQLKSIQKQLCASAKDLASQLSKISTLVDEVQLQLLREGERTRGEENDVSEMQKDWRAISKLHTTYLKDLRTMAVSGPVTIDDFLCEFTDYMCSASDTIEMKREEAQKYSNHLLSETKQTNDGMRNFISLAQNVRGFRACWADSNSYSISVDSKCASIIEKLESITNVRPSNDVAAMLDNVSFPGVESASMTILPSQYATQLYKLLEGERTSKVETLRKQSDATPVNVLSVFLGVCLMLIKDLNAVDEAIQCHTGNRQLGVLKAKLGIVYSSYSSMSDALKVFSRVLAGVTPNDSKSRDGKPMERFKKWCILLLKRD</sequence>
<gene>
    <name evidence="1" type="ORF">SCHPADRAFT_947135</name>
</gene>
<accession>A0A0H2R1E9</accession>
<dbReference type="AlphaFoldDB" id="A0A0H2R1E9"/>
<proteinExistence type="predicted"/>
<reference evidence="1 2" key="1">
    <citation type="submission" date="2015-04" db="EMBL/GenBank/DDBJ databases">
        <title>Complete genome sequence of Schizopora paradoxa KUC8140, a cosmopolitan wood degrader in East Asia.</title>
        <authorList>
            <consortium name="DOE Joint Genome Institute"/>
            <person name="Min B."/>
            <person name="Park H."/>
            <person name="Jang Y."/>
            <person name="Kim J.-J."/>
            <person name="Kim K.H."/>
            <person name="Pangilinan J."/>
            <person name="Lipzen A."/>
            <person name="Riley R."/>
            <person name="Grigoriev I.V."/>
            <person name="Spatafora J.W."/>
            <person name="Choi I.-G."/>
        </authorList>
    </citation>
    <scope>NUCLEOTIDE SEQUENCE [LARGE SCALE GENOMIC DNA]</scope>
    <source>
        <strain evidence="1 2">KUC8140</strain>
    </source>
</reference>
<name>A0A0H2R1E9_9AGAM</name>
<keyword evidence="2" id="KW-1185">Reference proteome</keyword>
<organism evidence="1 2">
    <name type="scientific">Schizopora paradoxa</name>
    <dbReference type="NCBI Taxonomy" id="27342"/>
    <lineage>
        <taxon>Eukaryota</taxon>
        <taxon>Fungi</taxon>
        <taxon>Dikarya</taxon>
        <taxon>Basidiomycota</taxon>
        <taxon>Agaricomycotina</taxon>
        <taxon>Agaricomycetes</taxon>
        <taxon>Hymenochaetales</taxon>
        <taxon>Schizoporaceae</taxon>
        <taxon>Schizopora</taxon>
    </lineage>
</organism>